<evidence type="ECO:0000313" key="5">
    <source>
        <dbReference type="EMBL" id="JAP46471.1"/>
    </source>
</evidence>
<dbReference type="EMBL" id="GEEE01016754">
    <property type="protein sequence ID" value="JAP46471.1"/>
    <property type="molecule type" value="Transcribed_RNA"/>
</dbReference>
<feature type="compositionally biased region" description="Low complexity" evidence="3">
    <location>
        <begin position="244"/>
        <end position="259"/>
    </location>
</feature>
<dbReference type="GO" id="GO:0005634">
    <property type="term" value="C:nucleus"/>
    <property type="evidence" value="ECO:0007669"/>
    <property type="project" value="TreeGrafter"/>
</dbReference>
<gene>
    <name evidence="5" type="primary">P40</name>
    <name evidence="5" type="ORF">TR125327</name>
</gene>
<dbReference type="InterPro" id="IPR008978">
    <property type="entry name" value="HSP20-like_chaperone"/>
</dbReference>
<protein>
    <submittedName>
        <fullName evidence="5">Major egg antigen</fullName>
    </submittedName>
</protein>
<evidence type="ECO:0000256" key="2">
    <source>
        <dbReference type="RuleBase" id="RU003616"/>
    </source>
</evidence>
<evidence type="ECO:0000259" key="4">
    <source>
        <dbReference type="PROSITE" id="PS01031"/>
    </source>
</evidence>
<dbReference type="CDD" id="cd06526">
    <property type="entry name" value="metazoan_ACD"/>
    <property type="match status" value="2"/>
</dbReference>
<dbReference type="AlphaFoldDB" id="A0A0X3P3E7"/>
<dbReference type="Gene3D" id="2.60.40.790">
    <property type="match status" value="2"/>
</dbReference>
<dbReference type="PANTHER" id="PTHR45640:SF26">
    <property type="entry name" value="RE23625P"/>
    <property type="match status" value="1"/>
</dbReference>
<dbReference type="Pfam" id="PF00011">
    <property type="entry name" value="HSP20"/>
    <property type="match status" value="2"/>
</dbReference>
<dbReference type="InterPro" id="IPR001436">
    <property type="entry name" value="Alpha-crystallin/sHSP_animal"/>
</dbReference>
<dbReference type="PROSITE" id="PS01031">
    <property type="entry name" value="SHSP"/>
    <property type="match status" value="2"/>
</dbReference>
<evidence type="ECO:0000256" key="1">
    <source>
        <dbReference type="PROSITE-ProRule" id="PRU00285"/>
    </source>
</evidence>
<dbReference type="PANTHER" id="PTHR45640">
    <property type="entry name" value="HEAT SHOCK PROTEIN HSP-12.2-RELATED"/>
    <property type="match status" value="1"/>
</dbReference>
<dbReference type="GO" id="GO:0005737">
    <property type="term" value="C:cytoplasm"/>
    <property type="evidence" value="ECO:0007669"/>
    <property type="project" value="TreeGrafter"/>
</dbReference>
<accession>A0A0X3P3E7</accession>
<feature type="domain" description="SHSP" evidence="4">
    <location>
        <begin position="267"/>
        <end position="360"/>
    </location>
</feature>
<feature type="domain" description="SHSP" evidence="4">
    <location>
        <begin position="140"/>
        <end position="247"/>
    </location>
</feature>
<reference evidence="5" key="1">
    <citation type="submission" date="2016-01" db="EMBL/GenBank/DDBJ databases">
        <title>Reference transcriptome for the parasite Schistocephalus solidus: insights into the molecular evolution of parasitism.</title>
        <authorList>
            <person name="Hebert F.O."/>
            <person name="Grambauer S."/>
            <person name="Barber I."/>
            <person name="Landry C.R."/>
            <person name="Aubin-Horth N."/>
        </authorList>
    </citation>
    <scope>NUCLEOTIDE SEQUENCE</scope>
</reference>
<organism evidence="5">
    <name type="scientific">Schistocephalus solidus</name>
    <name type="common">Tapeworm</name>
    <dbReference type="NCBI Taxonomy" id="70667"/>
    <lineage>
        <taxon>Eukaryota</taxon>
        <taxon>Metazoa</taxon>
        <taxon>Spiralia</taxon>
        <taxon>Lophotrochozoa</taxon>
        <taxon>Platyhelminthes</taxon>
        <taxon>Cestoda</taxon>
        <taxon>Eucestoda</taxon>
        <taxon>Diphyllobothriidea</taxon>
        <taxon>Diphyllobothriidae</taxon>
        <taxon>Schistocephalus</taxon>
    </lineage>
</organism>
<evidence type="ECO:0000256" key="3">
    <source>
        <dbReference type="SAM" id="MobiDB-lite"/>
    </source>
</evidence>
<dbReference type="GO" id="GO:0042026">
    <property type="term" value="P:protein refolding"/>
    <property type="evidence" value="ECO:0007669"/>
    <property type="project" value="TreeGrafter"/>
</dbReference>
<feature type="region of interest" description="Disordered" evidence="3">
    <location>
        <begin position="1"/>
        <end position="26"/>
    </location>
</feature>
<sequence>MATFRPEMSVPVRLDKGGSATHQREKVSTAIPISVSVGDRPVYKSRAHFDSSFRRDPIADYPAYFDRAGDDIFGRLEDPLPLRRSGDSEQWFEDMRRRFDERRRQWDEEMRKMREEFFMPLGGPRGLRSDLSEELSATPATEHPVSTHYDRGEDGRLRFVARFDVRDFNQEDLQVTLKNGQIVLFARKELHAPNSTSRKEFTRTVDLPKGVEDSQISASLSADNILIVECPLRTLAMGPPTQNSASSGSGTPTSTLASGRFSSRNLTASPSSNLSTSLRLSPPNFHVEIPIGSDYEPGEIQVRTLNNRVYICAKHEERVSNRNTFRNFSKEYDIPDYIDPRSVTARLEQGVLYLEGTPFT</sequence>
<dbReference type="InterPro" id="IPR002068">
    <property type="entry name" value="A-crystallin/Hsp20_dom"/>
</dbReference>
<proteinExistence type="inferred from homology"/>
<dbReference type="SUPFAM" id="SSF49764">
    <property type="entry name" value="HSP20-like chaperones"/>
    <property type="match status" value="2"/>
</dbReference>
<feature type="compositionally biased region" description="Polar residues" evidence="3">
    <location>
        <begin position="260"/>
        <end position="279"/>
    </location>
</feature>
<name>A0A0X3P3E7_SCHSO</name>
<dbReference type="GO" id="GO:0051082">
    <property type="term" value="F:unfolded protein binding"/>
    <property type="evidence" value="ECO:0007669"/>
    <property type="project" value="TreeGrafter"/>
</dbReference>
<dbReference type="GO" id="GO:0009408">
    <property type="term" value="P:response to heat"/>
    <property type="evidence" value="ECO:0007669"/>
    <property type="project" value="TreeGrafter"/>
</dbReference>
<comment type="similarity">
    <text evidence="1 2">Belongs to the small heat shock protein (HSP20) family.</text>
</comment>
<feature type="region of interest" description="Disordered" evidence="3">
    <location>
        <begin position="238"/>
        <end position="279"/>
    </location>
</feature>